<dbReference type="GO" id="GO:0005737">
    <property type="term" value="C:cytoplasm"/>
    <property type="evidence" value="ECO:0007669"/>
    <property type="project" value="UniProtKB-SubCell"/>
</dbReference>
<evidence type="ECO:0000256" key="4">
    <source>
        <dbReference type="ARBA" id="ARBA00011901"/>
    </source>
</evidence>
<dbReference type="GO" id="GO:0008745">
    <property type="term" value="F:N-acetylmuramoyl-L-alanine amidase activity"/>
    <property type="evidence" value="ECO:0007669"/>
    <property type="project" value="UniProtKB-EC"/>
</dbReference>
<dbReference type="InterPro" id="IPR036505">
    <property type="entry name" value="Amidase/PGRP_sf"/>
</dbReference>
<evidence type="ECO:0000256" key="12">
    <source>
        <dbReference type="SAM" id="MobiDB-lite"/>
    </source>
</evidence>
<dbReference type="PANTHER" id="PTHR30417">
    <property type="entry name" value="N-ACETYLMURAMOYL-L-ALANINE AMIDASE AMID"/>
    <property type="match status" value="1"/>
</dbReference>
<dbReference type="EMBL" id="UOFU01000302">
    <property type="protein sequence ID" value="VAX02939.1"/>
    <property type="molecule type" value="Genomic_DNA"/>
</dbReference>
<keyword evidence="5" id="KW-0963">Cytoplasm</keyword>
<evidence type="ECO:0000256" key="2">
    <source>
        <dbReference type="ARBA" id="ARBA00001947"/>
    </source>
</evidence>
<organism evidence="14">
    <name type="scientific">hydrothermal vent metagenome</name>
    <dbReference type="NCBI Taxonomy" id="652676"/>
    <lineage>
        <taxon>unclassified sequences</taxon>
        <taxon>metagenomes</taxon>
        <taxon>ecological metagenomes</taxon>
    </lineage>
</organism>
<feature type="region of interest" description="Disordered" evidence="12">
    <location>
        <begin position="1"/>
        <end position="25"/>
    </location>
</feature>
<dbReference type="GO" id="GO:0009254">
    <property type="term" value="P:peptidoglycan turnover"/>
    <property type="evidence" value="ECO:0007669"/>
    <property type="project" value="TreeGrafter"/>
</dbReference>
<name>A0A3B1AB35_9ZZZZ</name>
<evidence type="ECO:0000256" key="6">
    <source>
        <dbReference type="ARBA" id="ARBA00022723"/>
    </source>
</evidence>
<comment type="subcellular location">
    <subcellularLocation>
        <location evidence="3">Cytoplasm</location>
    </subcellularLocation>
</comment>
<evidence type="ECO:0000256" key="7">
    <source>
        <dbReference type="ARBA" id="ARBA00022801"/>
    </source>
</evidence>
<comment type="cofactor">
    <cofactor evidence="2">
        <name>Zn(2+)</name>
        <dbReference type="ChEBI" id="CHEBI:29105"/>
    </cofactor>
</comment>
<keyword evidence="7" id="KW-0378">Hydrolase</keyword>
<dbReference type="InterPro" id="IPR051206">
    <property type="entry name" value="NAMLAA_amidase_2"/>
</dbReference>
<dbReference type="SMART" id="SM00644">
    <property type="entry name" value="Ami_2"/>
    <property type="match status" value="1"/>
</dbReference>
<accession>A0A3B1AB35</accession>
<dbReference type="GO" id="GO:0009253">
    <property type="term" value="P:peptidoglycan catabolic process"/>
    <property type="evidence" value="ECO:0007669"/>
    <property type="project" value="InterPro"/>
</dbReference>
<dbReference type="CDD" id="cd06583">
    <property type="entry name" value="PGRP"/>
    <property type="match status" value="1"/>
</dbReference>
<evidence type="ECO:0000256" key="1">
    <source>
        <dbReference type="ARBA" id="ARBA00001561"/>
    </source>
</evidence>
<gene>
    <name evidence="14" type="ORF">MNBD_GAMMA20-133</name>
</gene>
<evidence type="ECO:0000256" key="3">
    <source>
        <dbReference type="ARBA" id="ARBA00004496"/>
    </source>
</evidence>
<dbReference type="InterPro" id="IPR002502">
    <property type="entry name" value="Amidase_domain"/>
</dbReference>
<keyword evidence="9" id="KW-0961">Cell wall biogenesis/degradation</keyword>
<evidence type="ECO:0000256" key="5">
    <source>
        <dbReference type="ARBA" id="ARBA00022490"/>
    </source>
</evidence>
<sequence length="182" mass="20333">MHIDPDSGLLNTARQQPSPNCDERPPNHTIDLLVIHAISLPAGEFGGPWIDDLFCNQLDADAHPGFADICMLQVSAHALIRRDGSITQYVSFHRRAWHAGQSCHTGRKHCNDFSIGIELEGCDEQPFAAIQYTRLAELARSLFIAYPNLNLQRITGHSDIAPGRKTDPGPHFDWQRLYDLLA</sequence>
<comment type="catalytic activity">
    <reaction evidence="1">
        <text>Hydrolyzes the link between N-acetylmuramoyl residues and L-amino acid residues in certain cell-wall glycopeptides.</text>
        <dbReference type="EC" id="3.5.1.28"/>
    </reaction>
</comment>
<feature type="compositionally biased region" description="Polar residues" evidence="12">
    <location>
        <begin position="9"/>
        <end position="19"/>
    </location>
</feature>
<keyword evidence="6" id="KW-0479">Metal-binding</keyword>
<evidence type="ECO:0000256" key="9">
    <source>
        <dbReference type="ARBA" id="ARBA00023316"/>
    </source>
</evidence>
<proteinExistence type="predicted"/>
<dbReference type="Gene3D" id="3.40.80.10">
    <property type="entry name" value="Peptidoglycan recognition protein-like"/>
    <property type="match status" value="1"/>
</dbReference>
<evidence type="ECO:0000256" key="10">
    <source>
        <dbReference type="ARBA" id="ARBA00039257"/>
    </source>
</evidence>
<keyword evidence="8" id="KW-0862">Zinc</keyword>
<dbReference type="Pfam" id="PF01510">
    <property type="entry name" value="Amidase_2"/>
    <property type="match status" value="1"/>
</dbReference>
<dbReference type="SUPFAM" id="SSF55846">
    <property type="entry name" value="N-acetylmuramoyl-L-alanine amidase-like"/>
    <property type="match status" value="1"/>
</dbReference>
<reference evidence="14" key="1">
    <citation type="submission" date="2018-06" db="EMBL/GenBank/DDBJ databases">
        <authorList>
            <person name="Zhirakovskaya E."/>
        </authorList>
    </citation>
    <scope>NUCLEOTIDE SEQUENCE</scope>
</reference>
<dbReference type="PANTHER" id="PTHR30417:SF4">
    <property type="entry name" value="1,6-ANHYDRO-N-ACETYLMURAMYL-L-ALANINE AMIDASE AMPD"/>
    <property type="match status" value="1"/>
</dbReference>
<protein>
    <recommendedName>
        <fullName evidence="10">1,6-anhydro-N-acetylmuramyl-L-alanine amidase AmpD</fullName>
        <ecNumber evidence="4">3.5.1.28</ecNumber>
    </recommendedName>
    <alternativeName>
        <fullName evidence="11">N-acetylmuramoyl-L-alanine amidase</fullName>
    </alternativeName>
</protein>
<dbReference type="GO" id="GO:0046872">
    <property type="term" value="F:metal ion binding"/>
    <property type="evidence" value="ECO:0007669"/>
    <property type="project" value="UniProtKB-KW"/>
</dbReference>
<evidence type="ECO:0000256" key="8">
    <source>
        <dbReference type="ARBA" id="ARBA00022833"/>
    </source>
</evidence>
<evidence type="ECO:0000259" key="13">
    <source>
        <dbReference type="SMART" id="SM00644"/>
    </source>
</evidence>
<dbReference type="EC" id="3.5.1.28" evidence="4"/>
<evidence type="ECO:0000256" key="11">
    <source>
        <dbReference type="ARBA" id="ARBA00042615"/>
    </source>
</evidence>
<evidence type="ECO:0000313" key="14">
    <source>
        <dbReference type="EMBL" id="VAX02939.1"/>
    </source>
</evidence>
<dbReference type="GO" id="GO:0071555">
    <property type="term" value="P:cell wall organization"/>
    <property type="evidence" value="ECO:0007669"/>
    <property type="project" value="UniProtKB-KW"/>
</dbReference>
<feature type="domain" description="N-acetylmuramoyl-L-alanine amidase" evidence="13">
    <location>
        <begin position="18"/>
        <end position="169"/>
    </location>
</feature>
<dbReference type="NCBIfam" id="NF008758">
    <property type="entry name" value="PRK11789.1"/>
    <property type="match status" value="1"/>
</dbReference>
<dbReference type="AlphaFoldDB" id="A0A3B1AB35"/>